<dbReference type="STRING" id="930128.SAMN05192532_1116"/>
<dbReference type="HAMAP" id="MF_00165">
    <property type="entry name" value="Thymidylate_kinase"/>
    <property type="match status" value="1"/>
</dbReference>
<dbReference type="GO" id="GO:0004798">
    <property type="term" value="F:dTMP kinase activity"/>
    <property type="evidence" value="ECO:0007669"/>
    <property type="project" value="UniProtKB-UniRule"/>
</dbReference>
<dbReference type="Pfam" id="PF02223">
    <property type="entry name" value="Thymidylate_kin"/>
    <property type="match status" value="1"/>
</dbReference>
<reference evidence="13 14" key="1">
    <citation type="submission" date="2016-10" db="EMBL/GenBank/DDBJ databases">
        <authorList>
            <person name="de Groot N.N."/>
        </authorList>
    </citation>
    <scope>NUCLEOTIDE SEQUENCE [LARGE SCALE GENOMIC DNA]</scope>
    <source>
        <strain evidence="13 14">DSM 23995</strain>
    </source>
</reference>
<dbReference type="EMBL" id="FONT01000011">
    <property type="protein sequence ID" value="SFF03118.1"/>
    <property type="molecule type" value="Genomic_DNA"/>
</dbReference>
<dbReference type="GO" id="GO:0006235">
    <property type="term" value="P:dTTP biosynthetic process"/>
    <property type="evidence" value="ECO:0007669"/>
    <property type="project" value="UniProtKB-UniRule"/>
</dbReference>
<dbReference type="SUPFAM" id="SSF52540">
    <property type="entry name" value="P-loop containing nucleoside triphosphate hydrolases"/>
    <property type="match status" value="1"/>
</dbReference>
<dbReference type="InterPro" id="IPR027417">
    <property type="entry name" value="P-loop_NTPase"/>
</dbReference>
<comment type="catalytic activity">
    <reaction evidence="9 11">
        <text>dTMP + ATP = dTDP + ADP</text>
        <dbReference type="Rhea" id="RHEA:13517"/>
        <dbReference type="ChEBI" id="CHEBI:30616"/>
        <dbReference type="ChEBI" id="CHEBI:58369"/>
        <dbReference type="ChEBI" id="CHEBI:63528"/>
        <dbReference type="ChEBI" id="CHEBI:456216"/>
        <dbReference type="EC" id="2.7.4.9"/>
    </reaction>
</comment>
<dbReference type="Gene3D" id="3.40.50.300">
    <property type="entry name" value="P-loop containing nucleotide triphosphate hydrolases"/>
    <property type="match status" value="1"/>
</dbReference>
<evidence type="ECO:0000313" key="14">
    <source>
        <dbReference type="Proteomes" id="UP000199516"/>
    </source>
</evidence>
<keyword evidence="8 11" id="KW-0067">ATP-binding</keyword>
<dbReference type="PROSITE" id="PS01331">
    <property type="entry name" value="THYMIDYLATE_KINASE"/>
    <property type="match status" value="1"/>
</dbReference>
<dbReference type="OrthoDB" id="9774907at2"/>
<dbReference type="GO" id="GO:0005829">
    <property type="term" value="C:cytosol"/>
    <property type="evidence" value="ECO:0007669"/>
    <property type="project" value="TreeGrafter"/>
</dbReference>
<dbReference type="InterPro" id="IPR018095">
    <property type="entry name" value="Thymidylate_kin_CS"/>
</dbReference>
<evidence type="ECO:0000256" key="4">
    <source>
        <dbReference type="ARBA" id="ARBA00022679"/>
    </source>
</evidence>
<dbReference type="EC" id="2.7.4.9" evidence="2 11"/>
<dbReference type="GO" id="GO:0006227">
    <property type="term" value="P:dUDP biosynthetic process"/>
    <property type="evidence" value="ECO:0007669"/>
    <property type="project" value="TreeGrafter"/>
</dbReference>
<dbReference type="GO" id="GO:0006233">
    <property type="term" value="P:dTDP biosynthetic process"/>
    <property type="evidence" value="ECO:0007669"/>
    <property type="project" value="InterPro"/>
</dbReference>
<dbReference type="PANTHER" id="PTHR10344">
    <property type="entry name" value="THYMIDYLATE KINASE"/>
    <property type="match status" value="1"/>
</dbReference>
<evidence type="ECO:0000256" key="7">
    <source>
        <dbReference type="ARBA" id="ARBA00022777"/>
    </source>
</evidence>
<feature type="domain" description="Thymidylate kinase-like" evidence="12">
    <location>
        <begin position="12"/>
        <end position="201"/>
    </location>
</feature>
<feature type="binding site" evidence="11">
    <location>
        <begin position="14"/>
        <end position="21"/>
    </location>
    <ligand>
        <name>ATP</name>
        <dbReference type="ChEBI" id="CHEBI:30616"/>
    </ligand>
</feature>
<dbReference type="InterPro" id="IPR018094">
    <property type="entry name" value="Thymidylate_kinase"/>
</dbReference>
<sequence length="217" mass="24863">MNTGTNGKLITFEGCEGAGKTTVIERVFEWLVSKGYKVMKTREPGGIEIAEQIRSVILDPGHVNMDSRTEALLYAAARRQHLIEKIMPALEEGHIVLCDRFIDSSLAYQGAARGIGMDQVLEINKFAIGPYMPTGTIYLDIKPEIGLQRIRQNDNREINRLDQEKMEFHEKVYNAYHELLEQYPERIHKINAENTLEQVIEETKQHVSNILLKELRL</sequence>
<evidence type="ECO:0000256" key="3">
    <source>
        <dbReference type="ARBA" id="ARBA00017144"/>
    </source>
</evidence>
<evidence type="ECO:0000313" key="13">
    <source>
        <dbReference type="EMBL" id="SFF03118.1"/>
    </source>
</evidence>
<dbReference type="PANTHER" id="PTHR10344:SF4">
    <property type="entry name" value="UMP-CMP KINASE 2, MITOCHONDRIAL"/>
    <property type="match status" value="1"/>
</dbReference>
<evidence type="ECO:0000256" key="8">
    <source>
        <dbReference type="ARBA" id="ARBA00022840"/>
    </source>
</evidence>
<evidence type="ECO:0000256" key="2">
    <source>
        <dbReference type="ARBA" id="ARBA00012980"/>
    </source>
</evidence>
<dbReference type="GO" id="GO:0005524">
    <property type="term" value="F:ATP binding"/>
    <property type="evidence" value="ECO:0007669"/>
    <property type="project" value="UniProtKB-UniRule"/>
</dbReference>
<dbReference type="Proteomes" id="UP000199516">
    <property type="component" value="Unassembled WGS sequence"/>
</dbReference>
<keyword evidence="14" id="KW-1185">Reference proteome</keyword>
<evidence type="ECO:0000256" key="11">
    <source>
        <dbReference type="HAMAP-Rule" id="MF_00165"/>
    </source>
</evidence>
<accession>A0A1I2FEE8</accession>
<protein>
    <recommendedName>
        <fullName evidence="3 11">Thymidylate kinase</fullName>
        <ecNumber evidence="2 11">2.7.4.9</ecNumber>
    </recommendedName>
    <alternativeName>
        <fullName evidence="11">dTMP kinase</fullName>
    </alternativeName>
</protein>
<evidence type="ECO:0000256" key="9">
    <source>
        <dbReference type="ARBA" id="ARBA00048743"/>
    </source>
</evidence>
<evidence type="ECO:0000256" key="5">
    <source>
        <dbReference type="ARBA" id="ARBA00022727"/>
    </source>
</evidence>
<keyword evidence="7 11" id="KW-0418">Kinase</keyword>
<dbReference type="AlphaFoldDB" id="A0A1I2FEE8"/>
<evidence type="ECO:0000256" key="10">
    <source>
        <dbReference type="ARBA" id="ARBA00057735"/>
    </source>
</evidence>
<dbReference type="InterPro" id="IPR039430">
    <property type="entry name" value="Thymidylate_kin-like_dom"/>
</dbReference>
<dbReference type="CDD" id="cd01672">
    <property type="entry name" value="TMPK"/>
    <property type="match status" value="1"/>
</dbReference>
<evidence type="ECO:0000256" key="6">
    <source>
        <dbReference type="ARBA" id="ARBA00022741"/>
    </source>
</evidence>
<name>A0A1I2FEE8_9BACI</name>
<gene>
    <name evidence="11" type="primary">tmk</name>
    <name evidence="13" type="ORF">SAMN05192532_1116</name>
</gene>
<keyword evidence="4 11" id="KW-0808">Transferase</keyword>
<proteinExistence type="inferred from homology"/>
<keyword evidence="5 11" id="KW-0545">Nucleotide biosynthesis</keyword>
<evidence type="ECO:0000256" key="1">
    <source>
        <dbReference type="ARBA" id="ARBA00009776"/>
    </source>
</evidence>
<comment type="function">
    <text evidence="10 11">Phosphorylation of dTMP to form dTDP in both de novo and salvage pathways of dTTP synthesis.</text>
</comment>
<dbReference type="RefSeq" id="WP_091663976.1">
    <property type="nucleotide sequence ID" value="NZ_FONT01000011.1"/>
</dbReference>
<keyword evidence="6 11" id="KW-0547">Nucleotide-binding</keyword>
<comment type="similarity">
    <text evidence="1 11">Belongs to the thymidylate kinase family.</text>
</comment>
<dbReference type="NCBIfam" id="TIGR00041">
    <property type="entry name" value="DTMP_kinase"/>
    <property type="match status" value="1"/>
</dbReference>
<evidence type="ECO:0000259" key="12">
    <source>
        <dbReference type="Pfam" id="PF02223"/>
    </source>
</evidence>
<dbReference type="FunFam" id="3.40.50.300:FF:000225">
    <property type="entry name" value="Thymidylate kinase"/>
    <property type="match status" value="1"/>
</dbReference>
<organism evidence="13 14">
    <name type="scientific">Alteribacillus iranensis</name>
    <dbReference type="NCBI Taxonomy" id="930128"/>
    <lineage>
        <taxon>Bacteria</taxon>
        <taxon>Bacillati</taxon>
        <taxon>Bacillota</taxon>
        <taxon>Bacilli</taxon>
        <taxon>Bacillales</taxon>
        <taxon>Bacillaceae</taxon>
        <taxon>Alteribacillus</taxon>
    </lineage>
</organism>